<name>A0ABY1PZQ3_9BACT</name>
<dbReference type="RefSeq" id="WP_283432210.1">
    <property type="nucleotide sequence ID" value="NZ_FXUG01000004.1"/>
</dbReference>
<sequence>MTIGKPSKFLSGRSIRESLAQHLGGDRRRNRRGVSTSARARRANIQRQLHAQPLEARQLLAGPELIGIQANSEVLIQDSTSIEGAPSFGTSILQTAPNELRFQFDDNSSIDAETLVTAATTQNTDVQPLGITITRAGADGLFETASAITDFNSGVSLGTDSRVVVEFRTTDVLPGVEGNGTQVIITASSKSLTVAPVVISSVDPDLKVVRIDLNTNPNRPASARDLILALQNSSANTLIEAYQVSGSSVAAIGSDLPTTGTTLTLDGANAARVITDLGLGQSTELRIIADQSGDAGTELRVALASQNFGGAIEPQVSINGSTILVRLNSTPGFESTIDDLINALNGTPSVSGLVTASLLRGDLATVIGGQLTNTPGSSALVLEFEGGSDTVVTPGYIGIGDSPNEVVFRFAEPLPEDSYQIEIYGSGDRALLNEDGEAFNDGVDQAYSFSINTAPQVLAVVPEPVSTVDGRLISEPNVVEVYFSNDVSSSAFNPDYYSAVYTNDTITSDDDVSVQPTSVVALDGRTDAVRLIFASSFARPDAAVVPNYESGTSVRLRIGNDTLLPEQLASLAVTEAGDSLFAEGTLPGPVSVSTFDGSDVTRTTAIRLTGGEISNATAFELQFPGGTGYEGVRDIRPDDPTSDLRTVPLGIVTGDADSTPGISTIYYNFPDSFQGDDLNTSTVDIDRTYSSTIGLGSGQTESDRQAASIARERVREVASLFGEYLGVQFIEVGQDAATAISSTSFAGTPGPVYSIAVGELEGAGGSVSSGEGGITVATRALDDDGNTFVGFPTNADNGNQLIILDAQDFQESTDDYTGGEFFRGVFLGIGQLLGYGYADHLPQPITQSADGVLDPDVPVQDQTPATTDDLADPNESLFPSPADIVNGQYLYRPESNDIDLYEFTLQNSGTISLSTIAERLSTSSTLDTMLRLYIVEDGVPREIAANDDYFSNDSLIEIDVVPGKYVVGVSASGNDSYDPSISGTGLGGVTEGNYELAMSFTPSSASGIVDVDNNALDGDADGEAGGLFQYWFEPTNPNTTVYVDNTSAPASGATGTINSPYSTIAAAFSAVQNRLDSANPVQTIRVAGEGTYRIGFDQNGAPLTSGELTTIEVPKDVNLVLDGGVRFEMSGSRIGVGSTTSGVDRSGASIQILGTPDNPVELVGTGTSVAGTWGGIDIRGDVDYADESRTNLEDAGVFLNHIQYADIQGGGGRVSVDGVIRAVAPIELAETRATIINSSITRSADGAIAATPDTFLETRFDEARFQTSSVLSDYFTSDYVRVGPQIRGNTITDNTYNGLLIRIDTPTGDGLQELTINARFDDTDIVHILTDNLLIEGNPGGPLAITDGPSLALTTQTATINQTGVQVGDVPAGTYAYQLTNVTSDGFESVASDPSDPVTLSASGSIRLSNIPTVSAASGFSGRRLYRAEVLGTDPISGELIYGDFLRVGQLNTSNTSFTDTSAAGTLLLNPALTGDSGLALIGRLDPGLTIDPGTIVKLDGARIDVTFGARLYAEGTSDEPIVLTSLNDSRYGTGGTFNTNGTLQGSTNSDNFEAGDWSGIYLGFGADGSFDHAVIAGGGGTSQIEGGFASFNVIESHQSDLRIANTRFEDNLDGRGFLNDEGNDINAPNDPREERVGRVNNASGTVFIRGSQPTIINNTFIDGEGPALTFDLNSFTWQEVTDSGRSTGELDALTVVSNSGPLVQGNEIDGGLAGMEVRGGTVSTEIVWDDTDIVHIVRDMIEVPNQHIYGGLRLESDARGSLVVKFENQDNSDDALLQRRAGIVVGGNTYTAEDEFIGIADRIGGSLQVIGQPDFPVILTALADDSVGAGFTPTGEANLDTDGTDDSPNSGSWDGIVIREAASDSNVSITKENEPANVGNSDTNALASRSQYLGEVAPSVSAGDENSRLGLIVEGDISSASDVDVYSFVAEAGTLVWLDIDRTDASLDTVIELVNSNGQTLVLSDDAMAEAEIIETLRALDTSDPSNAAQRAQLQALLDARTGRGSLALDSGSLFGLATGQLDAGTGIVSYQDNYSTNSRDAGMQVVLPGTAGVQSLYYVRVRSAISTATKDTLTSDNKNAMVVGNTSFVSETITTTSALNGGLRQGLTNGSYQLQIRIEETDAHAGTQIRYSDVFYADNGIEVIGGPLHSPLSGESYENDADNDGDATTDNGTLAGAQRLGLYDTQYVNGIGLTNNATQNADGSILIQRDGVDIVLDNPAGPLSSDLLATNISGFIDGTDDVDWYQFDIDYQELTRDGAEMYLATVFDLDYSDGLGRADLALHVFDADGRLVLIGGDSNIADDIILPGTTGGSDLTRGSYGTADPYIGSAELPEGTYYVAVSNQGQVPAVLDQFNTRDATNPLIRLEPIDSTIRVAEEGFDFLGATGYSQVAEGPTTPILFDQNSVVDYSLDDVFLYVNSGSSLFMVNPFTGEQYAAMGSFDNQEVRDIAFAANGELFAYTTYLDGATGDTTWNYVRLSTVDGSIEEFLSAGAGISTFNDLNVEEPPAVQILDEASNAGLTVEALTIRARNGIETGFFVGNRPGGASSAGLEYTTNILYAFNEETGLATGPEFDLTLFNSGAGTDIREVGQIDTTPTDFFGASTAFSTALGLSDATDLNVFGESVAQIFDGDTFTLFDGTDSVTFEFNQGYTLIATDPAQIQDGTTIRVQIPGGVPTIFEVTNGAVTTPGNIAVSIDRLGSSTNFVETLAEVLQENGFQVSYEGTQLTIPAATDVQLIAPPLGTLAGLSLTGDELTQGANVGIAILPTDSASVIAQRIVQAVNREIAGGLLSNLTATAQTRSVLFDTGTATTADIVSQVTTSGTGLQAGGAANGGTITGVEIVGTELYAVSNNGGLYRVSSGSINALGSNNNVGQYVGTATELVGLNFTGLRAGPSSLEDGRYSDLLFATTANGRIYAFNTAGELQNVFAGGQSSIATGVFNAQGLDFATLDYNLWHVTDDRESDAGHGINEAFHNARNEETANNSLVFNYDTNVFSGNYAAGESPVRNLNTTAENVRQDGQDVQGTYNLPGGARGVVESNAFSLAGYSASDVPVMYFNYFLDTDQFDNDNDLADGDADLFDEDRDSFRVYIVDSSGVEHLVATNNESRGIGTSDDEFDDPAEFGIYDDSIDVDVQQLYDNTGTWRQARVPLAAFAGQDGLALRFEFATAGTTSTLSAEIRTVAASELNDGDQFEIGDETFTVDFAAAIVFPSGQTLAQLYTNPVALSTFQLNDQVYVLNDGTRIVPADAISITLPADLTSLTAANIASLVQAELLTQTPAVPVVSNFNFSDPSDLVDPFGNANTTGSQARNDLTFEATPLPYTGGNLVIEGRGALGYTDLGIITDADDVDLVSLSVEAGSQIVVNSNADQIGVNNIVRFFDADGDEVDAANVTSDVLTGVFTLSAPASGLYYIGVSGPGNETYDPRIEGSTQDSLVGGYALSISIETEFNATASGALVEITGVTDITTPTNSGLAIRDNAVLTDNPISISRTATAAEVAAAVQQAVADTFYDGDLSLVPRSGSSLRLPGLVDSFTDLGSFQLTVDENGSSLDGRYGDRFGGDYQGGATDNAFEGAYIDDVVIGFAERGELVTASDAVGANDAFVDFNDTQLTSPSESRRLTDSGSYQLEIRDASEYIASGLVLDSDLGDDVSTEARFRAFDTNERLSDSGVALETQEAAQILDGSTFTISGSNQQVTFEFNVLDGNGNSNGITTGANRIEVRVSPDATAEEVADQVIAAVNANNLQSILGVTASRANLTRINTTTDVPDNNVILIGADTIGTTGNPFIVAANSDLRGDTNRDREEQGVIIIENSRFISNAEAGASINRAAETEVVPGTATPTILPSIRNFEQLNVENLLPGVVVRNSTFAFNGEVGIDIAGLENGGAATANPVGFDRIINNTLVGGTITTSDSLGSQAFNSILFPSGSISFADSVLTSGTELGDDVENTFADTETALGSPDFNGVASSDPTDGLFTLSLGSNGYATFVFEDNYLTGSSSNPTTLTGIGDGEADLIIFESGIAERVKVEISRDNETYFNVGEIFGLSNTIDLDAFGFGLNDRFTYVRLTDISGEDSFDFGAAGADIDAIGALSTVVREVYTPGQIGIRVQDNSAPTLLNNIVSNFDTGISIPDVPAVGSGQTDISSALTVIGGTLFHANTNASLLDGATGVGENPDFVDVATQIFVDASNQIFTPQSGSPSIDSGLSALEDRASLIVLKNSIGIAESPVLATRTDANGQTRVDDPTFGSESGTGVNAFVDRGAEERTDDEGPRFVLTSPRGEDLIFDGSNGAFGRSISSGTIYDSFEIQLIDGIRPADSGPGVGINDNTVLSENIIVTRLLDEDSEPDILQEGRDYRFSYEPADNTIRITPIAGIWTDNSIYTIQFLGGEVDNADGFTAAIQAQSGTNYSDGDQTVVDESVLEAELGIQLSVPPSALTDSNGITISNQTVTVNDGVNASVTFEFITDTDELDQTDPTLSESGFFAVTLPETASSVTIARLLAREINRVADDLGLLDLEAVFLDETDEGQAGRLQLLGNDNDAFVALEDESIFRQVNLALDVELLAEVTVDANGLSETNFDGQQIVVFDGTQEITFEFDTDNALTVLDPTITQVAVTVADGASTRELVAALITEIQAAGMDVTAFGASGSFRIRGNDGPISVTSPTDGALITGNSRIGVSPGFGLEIPSENGVLSPAIEDGQTFTLGLGVANPVTFEIDLNGSLLDPTATAVSVTDGSFDTTPNDLADAIVVAINSEFPGLAANAGGGRVTLGDDSDLQLNLSQTGLSQIVTPGESAAQAVVIRYDDDANTVAASFAAAAELAGIDAELVGDRVLLKTESTPRGDTVVTNFIADNAGNRLQPASEADGSSVEILIGELPSNRDPADVNDSGAVTPLDALLVINVLNQTGGSLDLSNVPAGVILPPYPDVNGDGTVAPLDALLVINRLNSLTGPGQDPVGAGEPLASSGEPLAAASTSTLVASGEPITYSSVADGVMATNSTIMFDPTKPASQSDETIVDTAPVTVTESKTSVFDSPAAIGLESIVDSLAQDRQDSESEGSGQSDGTHSAIDEIFASLG</sequence>
<comment type="caution">
    <text evidence="2">The sequence shown here is derived from an EMBL/GenBank/DDBJ whole genome shotgun (WGS) entry which is preliminary data.</text>
</comment>
<feature type="region of interest" description="Disordered" evidence="1">
    <location>
        <begin position="5048"/>
        <end position="5071"/>
    </location>
</feature>
<feature type="compositionally biased region" description="Acidic residues" evidence="1">
    <location>
        <begin position="2159"/>
        <end position="2169"/>
    </location>
</feature>
<dbReference type="InterPro" id="IPR002105">
    <property type="entry name" value="Dockerin_1_rpt"/>
</dbReference>
<dbReference type="Pfam" id="PF00404">
    <property type="entry name" value="Dockerin_1"/>
    <property type="match status" value="1"/>
</dbReference>
<dbReference type="Gene3D" id="2.60.120.380">
    <property type="match status" value="4"/>
</dbReference>
<dbReference type="InterPro" id="IPR011047">
    <property type="entry name" value="Quinoprotein_ADH-like_sf"/>
</dbReference>
<dbReference type="InterPro" id="IPR006626">
    <property type="entry name" value="PbH1"/>
</dbReference>
<evidence type="ECO:0000313" key="3">
    <source>
        <dbReference type="Proteomes" id="UP001158067"/>
    </source>
</evidence>
<organism evidence="2 3">
    <name type="scientific">Neorhodopirellula lusitana</name>
    <dbReference type="NCBI Taxonomy" id="445327"/>
    <lineage>
        <taxon>Bacteria</taxon>
        <taxon>Pseudomonadati</taxon>
        <taxon>Planctomycetota</taxon>
        <taxon>Planctomycetia</taxon>
        <taxon>Pirellulales</taxon>
        <taxon>Pirellulaceae</taxon>
        <taxon>Neorhodopirellula</taxon>
    </lineage>
</organism>
<reference evidence="2 3" key="1">
    <citation type="submission" date="2017-05" db="EMBL/GenBank/DDBJ databases">
        <authorList>
            <person name="Varghese N."/>
            <person name="Submissions S."/>
        </authorList>
    </citation>
    <scope>NUCLEOTIDE SEQUENCE [LARGE SCALE GENOMIC DNA]</scope>
    <source>
        <strain evidence="2 3">DSM 25457</strain>
    </source>
</reference>
<evidence type="ECO:0000256" key="1">
    <source>
        <dbReference type="SAM" id="MobiDB-lite"/>
    </source>
</evidence>
<dbReference type="Proteomes" id="UP001158067">
    <property type="component" value="Unassembled WGS sequence"/>
</dbReference>
<protein>
    <submittedName>
        <fullName evidence="2">Pre-peptidase C-terminal domain-containing protein</fullName>
    </submittedName>
</protein>
<feature type="region of interest" description="Disordered" evidence="1">
    <location>
        <begin position="2151"/>
        <end position="2173"/>
    </location>
</feature>
<dbReference type="SMART" id="SM00710">
    <property type="entry name" value="PbH1"/>
    <property type="match status" value="13"/>
</dbReference>
<gene>
    <name evidence="2" type="ORF">SAMN06265222_10417</name>
</gene>
<proteinExistence type="predicted"/>
<dbReference type="SUPFAM" id="SSF50998">
    <property type="entry name" value="Quinoprotein alcohol dehydrogenase-like"/>
    <property type="match status" value="1"/>
</dbReference>
<evidence type="ECO:0000313" key="2">
    <source>
        <dbReference type="EMBL" id="SMP52868.1"/>
    </source>
</evidence>
<dbReference type="EMBL" id="FXUG01000004">
    <property type="protein sequence ID" value="SMP52868.1"/>
    <property type="molecule type" value="Genomic_DNA"/>
</dbReference>
<keyword evidence="3" id="KW-1185">Reference proteome</keyword>
<accession>A0ABY1PZQ3</accession>